<dbReference type="PANTHER" id="PTHR12242">
    <property type="entry name" value="OS02G0130600 PROTEIN-RELATED"/>
    <property type="match status" value="1"/>
</dbReference>
<evidence type="ECO:0000313" key="4">
    <source>
        <dbReference type="Proteomes" id="UP001634007"/>
    </source>
</evidence>
<keyword evidence="4" id="KW-1185">Reference proteome</keyword>
<keyword evidence="2" id="KW-0812">Transmembrane</keyword>
<keyword evidence="2" id="KW-0472">Membrane</keyword>
<keyword evidence="2" id="KW-1133">Transmembrane helix</keyword>
<evidence type="ECO:0000256" key="1">
    <source>
        <dbReference type="SAM" id="MobiDB-lite"/>
    </source>
</evidence>
<sequence>MVWVRTSTSPWTSVTNNSSFTMRCVKSPVGSLELETPRFFFPLAAPFSAFCPRSTRSPPMASASSDRGSAIALALGSKSTLIPLVTGRSINSWSHGLHLYTFSMISLAFQRQNTRGKGSVVGVTPNRSDTFAGDERDTGGGDSDGSGGDGFRSFLRSVSQTSAGAVMLTDAVFWLILYPFLTLADYRLNLLDVRLHSINAFYLLGDTISNFLRFPMFRFAYFVLWTGLYVVFQWIFHACVSIWWPYPFLDLSSSYAPLWYLGVAVMHIPCYSIFALIIRLKHILLLRWFPESHQNPK</sequence>
<feature type="transmembrane region" description="Helical" evidence="2">
    <location>
        <begin position="258"/>
        <end position="278"/>
    </location>
</feature>
<feature type="region of interest" description="Disordered" evidence="1">
    <location>
        <begin position="118"/>
        <end position="147"/>
    </location>
</feature>
<accession>A0ABD3LIV3</accession>
<name>A0ABD3LIV3_EUCGL</name>
<protein>
    <recommendedName>
        <fullName evidence="5">TLC domain-containing protein</fullName>
    </recommendedName>
</protein>
<comment type="caution">
    <text evidence="3">The sequence shown here is derived from an EMBL/GenBank/DDBJ whole genome shotgun (WGS) entry which is preliminary data.</text>
</comment>
<evidence type="ECO:0000313" key="3">
    <source>
        <dbReference type="EMBL" id="KAL3751729.1"/>
    </source>
</evidence>
<dbReference type="PANTHER" id="PTHR12242:SF10">
    <property type="entry name" value="TRANSMEMBRANE PROTEIN"/>
    <property type="match status" value="1"/>
</dbReference>
<organism evidence="3 4">
    <name type="scientific">Eucalyptus globulus</name>
    <name type="common">Tasmanian blue gum</name>
    <dbReference type="NCBI Taxonomy" id="34317"/>
    <lineage>
        <taxon>Eukaryota</taxon>
        <taxon>Viridiplantae</taxon>
        <taxon>Streptophyta</taxon>
        <taxon>Embryophyta</taxon>
        <taxon>Tracheophyta</taxon>
        <taxon>Spermatophyta</taxon>
        <taxon>Magnoliopsida</taxon>
        <taxon>eudicotyledons</taxon>
        <taxon>Gunneridae</taxon>
        <taxon>Pentapetalae</taxon>
        <taxon>rosids</taxon>
        <taxon>malvids</taxon>
        <taxon>Myrtales</taxon>
        <taxon>Myrtaceae</taxon>
        <taxon>Myrtoideae</taxon>
        <taxon>Eucalypteae</taxon>
        <taxon>Eucalyptus</taxon>
    </lineage>
</organism>
<dbReference type="EMBL" id="JBJKBG010000002">
    <property type="protein sequence ID" value="KAL3751729.1"/>
    <property type="molecule type" value="Genomic_DNA"/>
</dbReference>
<dbReference type="Proteomes" id="UP001634007">
    <property type="component" value="Unassembled WGS sequence"/>
</dbReference>
<feature type="transmembrane region" description="Helical" evidence="2">
    <location>
        <begin position="193"/>
        <end position="212"/>
    </location>
</feature>
<reference evidence="3 4" key="1">
    <citation type="submission" date="2024-11" db="EMBL/GenBank/DDBJ databases">
        <title>Chromosome-level genome assembly of Eucalyptus globulus Labill. provides insights into its genome evolution.</title>
        <authorList>
            <person name="Li X."/>
        </authorList>
    </citation>
    <scope>NUCLEOTIDE SEQUENCE [LARGE SCALE GENOMIC DNA]</scope>
    <source>
        <strain evidence="3">CL2024</strain>
        <tissue evidence="3">Fresh tender leaves</tissue>
    </source>
</reference>
<feature type="transmembrane region" description="Helical" evidence="2">
    <location>
        <begin position="162"/>
        <end position="181"/>
    </location>
</feature>
<proteinExistence type="predicted"/>
<feature type="transmembrane region" description="Helical" evidence="2">
    <location>
        <begin position="219"/>
        <end position="246"/>
    </location>
</feature>
<dbReference type="AlphaFoldDB" id="A0ABD3LIV3"/>
<gene>
    <name evidence="3" type="ORF">ACJRO7_012546</name>
</gene>
<evidence type="ECO:0000256" key="2">
    <source>
        <dbReference type="SAM" id="Phobius"/>
    </source>
</evidence>
<evidence type="ECO:0008006" key="5">
    <source>
        <dbReference type="Google" id="ProtNLM"/>
    </source>
</evidence>